<feature type="transmembrane region" description="Helical" evidence="6">
    <location>
        <begin position="524"/>
        <end position="546"/>
    </location>
</feature>
<feature type="transmembrane region" description="Helical" evidence="6">
    <location>
        <begin position="64"/>
        <end position="87"/>
    </location>
</feature>
<dbReference type="PANTHER" id="PTHR43243">
    <property type="entry name" value="INNER MEMBRANE TRANSPORTER YGJI-RELATED"/>
    <property type="match status" value="1"/>
</dbReference>
<feature type="transmembrane region" description="Helical" evidence="6">
    <location>
        <begin position="497"/>
        <end position="517"/>
    </location>
</feature>
<evidence type="ECO:0000256" key="6">
    <source>
        <dbReference type="SAM" id="Phobius"/>
    </source>
</evidence>
<protein>
    <recommendedName>
        <fullName evidence="9">Cationic amino acid transporter C-terminal domain-containing protein</fullName>
    </recommendedName>
</protein>
<comment type="subcellular location">
    <subcellularLocation>
        <location evidence="1">Membrane</location>
        <topology evidence="1">Multi-pass membrane protein</topology>
    </subcellularLocation>
</comment>
<dbReference type="PANTHER" id="PTHR43243:SF4">
    <property type="entry name" value="CATIONIC AMINO ACID TRANSPORTER 4"/>
    <property type="match status" value="1"/>
</dbReference>
<comment type="caution">
    <text evidence="7">The sequence shown here is derived from an EMBL/GenBank/DDBJ whole genome shotgun (WGS) entry which is preliminary data.</text>
</comment>
<feature type="transmembrane region" description="Helical" evidence="6">
    <location>
        <begin position="267"/>
        <end position="293"/>
    </location>
</feature>
<dbReference type="Pfam" id="PF13520">
    <property type="entry name" value="AA_permease_2"/>
    <property type="match status" value="1"/>
</dbReference>
<evidence type="ECO:0000256" key="4">
    <source>
        <dbReference type="ARBA" id="ARBA00022989"/>
    </source>
</evidence>
<evidence type="ECO:0000313" key="8">
    <source>
        <dbReference type="Proteomes" id="UP001209878"/>
    </source>
</evidence>
<dbReference type="AlphaFoldDB" id="A0AAD9KZZ4"/>
<keyword evidence="2" id="KW-0813">Transport</keyword>
<evidence type="ECO:0008006" key="9">
    <source>
        <dbReference type="Google" id="ProtNLM"/>
    </source>
</evidence>
<keyword evidence="8" id="KW-1185">Reference proteome</keyword>
<name>A0AAD9KZZ4_RIDPI</name>
<feature type="transmembrane region" description="Helical" evidence="6">
    <location>
        <begin position="566"/>
        <end position="592"/>
    </location>
</feature>
<dbReference type="GO" id="GO:0005886">
    <property type="term" value="C:plasma membrane"/>
    <property type="evidence" value="ECO:0007669"/>
    <property type="project" value="TreeGrafter"/>
</dbReference>
<evidence type="ECO:0000256" key="2">
    <source>
        <dbReference type="ARBA" id="ARBA00022448"/>
    </source>
</evidence>
<evidence type="ECO:0000256" key="5">
    <source>
        <dbReference type="ARBA" id="ARBA00023136"/>
    </source>
</evidence>
<keyword evidence="4 6" id="KW-1133">Transmembrane helix</keyword>
<feature type="transmembrane region" description="Helical" evidence="6">
    <location>
        <begin position="387"/>
        <end position="409"/>
    </location>
</feature>
<keyword evidence="3 6" id="KW-0812">Transmembrane</keyword>
<dbReference type="EMBL" id="JAODUO010000441">
    <property type="protein sequence ID" value="KAK2180479.1"/>
    <property type="molecule type" value="Genomic_DNA"/>
</dbReference>
<feature type="transmembrane region" description="Helical" evidence="6">
    <location>
        <begin position="313"/>
        <end position="333"/>
    </location>
</feature>
<feature type="transmembrane region" description="Helical" evidence="6">
    <location>
        <begin position="99"/>
        <end position="123"/>
    </location>
</feature>
<evidence type="ECO:0000313" key="7">
    <source>
        <dbReference type="EMBL" id="KAK2180479.1"/>
    </source>
</evidence>
<sequence>MIVVTMSSWLAKLSRKKPLEPNSTASLLERCLGTLDLTLLGVGSMVGSGIYIMTGIAARELAGPAIVISYIGAALAVSLVAVCYTEFASRVHKTGTTYLYTYFTLGELPAFLIGWSLLVLIIFSGAMNAQAWSAYLDFLCDQSIVNMTRHYVGEWHVGHPFRSQPDFVAVVVLLVLTTVVSFGAQCSARVNSVFTYINIAVLLFVTIVGFVYSDFSNWTSKETGGFMPFGWTGVLKGCGACFWAMTGFEIISMSVEEARNPRKSVPLSSALSIGIVTILYIGTSAAVTLMSPYSSIGTEAPLPSVFANRGLTWGRYIVSIGPLLGLTTTLLSNSFSMIRLSYAIAQDGLLFSFCARVNDCSRVPVLTTVLGGWATAVVAFCLDLREIIGFSVVLSLLQYMLVAAAIIVLRYQLPSDNHDIDHVSYKHSPCDSEDEASSHCNTDSGGSESELVLRKRNENVQFHNLATPDNHDRPMPGELRTPFHWLQPFLHLSPLPWVPVAITTMTVCMTLLALLILKTDLTVWWTQLPTVLISLAIAFLMLTIYGHQQNTGGSHLQVPLVPFLPAVSMFACLLLLVSTATIMNWVGCLVLFATGEKSTVFFFN</sequence>
<feature type="transmembrane region" description="Helical" evidence="6">
    <location>
        <begin position="167"/>
        <end position="186"/>
    </location>
</feature>
<dbReference type="InterPro" id="IPR002293">
    <property type="entry name" value="AA/rel_permease1"/>
</dbReference>
<proteinExistence type="predicted"/>
<feature type="transmembrane region" description="Helical" evidence="6">
    <location>
        <begin position="37"/>
        <end position="58"/>
    </location>
</feature>
<evidence type="ECO:0000256" key="1">
    <source>
        <dbReference type="ARBA" id="ARBA00004141"/>
    </source>
</evidence>
<feature type="transmembrane region" description="Helical" evidence="6">
    <location>
        <begin position="193"/>
        <end position="213"/>
    </location>
</feature>
<dbReference type="Gene3D" id="1.20.1740.10">
    <property type="entry name" value="Amino acid/polyamine transporter I"/>
    <property type="match status" value="1"/>
</dbReference>
<feature type="transmembrane region" description="Helical" evidence="6">
    <location>
        <begin position="233"/>
        <end position="255"/>
    </location>
</feature>
<gene>
    <name evidence="7" type="ORF">NP493_441g01049</name>
</gene>
<organism evidence="7 8">
    <name type="scientific">Ridgeia piscesae</name>
    <name type="common">Tubeworm</name>
    <dbReference type="NCBI Taxonomy" id="27915"/>
    <lineage>
        <taxon>Eukaryota</taxon>
        <taxon>Metazoa</taxon>
        <taxon>Spiralia</taxon>
        <taxon>Lophotrochozoa</taxon>
        <taxon>Annelida</taxon>
        <taxon>Polychaeta</taxon>
        <taxon>Sedentaria</taxon>
        <taxon>Canalipalpata</taxon>
        <taxon>Sabellida</taxon>
        <taxon>Siboglinidae</taxon>
        <taxon>Ridgeia</taxon>
    </lineage>
</organism>
<reference evidence="7" key="1">
    <citation type="journal article" date="2023" name="Mol. Biol. Evol.">
        <title>Third-Generation Sequencing Reveals the Adaptive Role of the Epigenome in Three Deep-Sea Polychaetes.</title>
        <authorList>
            <person name="Perez M."/>
            <person name="Aroh O."/>
            <person name="Sun Y."/>
            <person name="Lan Y."/>
            <person name="Juniper S.K."/>
            <person name="Young C.R."/>
            <person name="Angers B."/>
            <person name="Qian P.Y."/>
        </authorList>
    </citation>
    <scope>NUCLEOTIDE SEQUENCE</scope>
    <source>
        <strain evidence="7">R07B-5</strain>
    </source>
</reference>
<accession>A0AAD9KZZ4</accession>
<dbReference type="GO" id="GO:0015171">
    <property type="term" value="F:amino acid transmembrane transporter activity"/>
    <property type="evidence" value="ECO:0007669"/>
    <property type="project" value="TreeGrafter"/>
</dbReference>
<evidence type="ECO:0000256" key="3">
    <source>
        <dbReference type="ARBA" id="ARBA00022692"/>
    </source>
</evidence>
<dbReference type="Proteomes" id="UP001209878">
    <property type="component" value="Unassembled WGS sequence"/>
</dbReference>
<keyword evidence="5 6" id="KW-0472">Membrane</keyword>